<dbReference type="InterPro" id="IPR003593">
    <property type="entry name" value="AAA+_ATPase"/>
</dbReference>
<reference evidence="6 7" key="1">
    <citation type="journal article" date="2015" name="Genome Announc.">
        <title>Complete Genome of Geobacter pickeringii G13T, a Metal-Reducing Isolate from Sedimentary Kaolin Deposits.</title>
        <authorList>
            <person name="Badalamenti J.P."/>
            <person name="Bond D.R."/>
        </authorList>
    </citation>
    <scope>NUCLEOTIDE SEQUENCE [LARGE SCALE GENOMIC DNA]</scope>
    <source>
        <strain evidence="6 7">G13</strain>
    </source>
</reference>
<dbReference type="PANTHER" id="PTHR43166">
    <property type="entry name" value="AMINO ACID IMPORT ATP-BINDING PROTEIN"/>
    <property type="match status" value="1"/>
</dbReference>
<dbReference type="InterPro" id="IPR050086">
    <property type="entry name" value="MetN_ABC_transporter-like"/>
</dbReference>
<proteinExistence type="inferred from homology"/>
<evidence type="ECO:0000256" key="1">
    <source>
        <dbReference type="ARBA" id="ARBA00005417"/>
    </source>
</evidence>
<feature type="domain" description="ABC transporter" evidence="5">
    <location>
        <begin position="3"/>
        <end position="237"/>
    </location>
</feature>
<dbReference type="GO" id="GO:0005524">
    <property type="term" value="F:ATP binding"/>
    <property type="evidence" value="ECO:0007669"/>
    <property type="project" value="UniProtKB-KW"/>
</dbReference>
<dbReference type="InterPro" id="IPR027417">
    <property type="entry name" value="P-loop_NTPase"/>
</dbReference>
<keyword evidence="3" id="KW-0547">Nucleotide-binding</keyword>
<evidence type="ECO:0000313" key="6">
    <source>
        <dbReference type="EMBL" id="AJE04126.1"/>
    </source>
</evidence>
<evidence type="ECO:0000256" key="4">
    <source>
        <dbReference type="ARBA" id="ARBA00022840"/>
    </source>
</evidence>
<evidence type="ECO:0000313" key="7">
    <source>
        <dbReference type="Proteomes" id="UP000057609"/>
    </source>
</evidence>
<dbReference type="RefSeq" id="WP_039743852.1">
    <property type="nucleotide sequence ID" value="NZ_CP009788.1"/>
</dbReference>
<dbReference type="KEGG" id="gpi:GPICK_12860"/>
<dbReference type="PROSITE" id="PS00211">
    <property type="entry name" value="ABC_TRANSPORTER_1"/>
    <property type="match status" value="1"/>
</dbReference>
<dbReference type="AlphaFoldDB" id="A0A0B5BJ86"/>
<dbReference type="HOGENOM" id="CLU_000604_1_22_7"/>
<organism evidence="6 7">
    <name type="scientific">Geobacter pickeringii</name>
    <dbReference type="NCBI Taxonomy" id="345632"/>
    <lineage>
        <taxon>Bacteria</taxon>
        <taxon>Pseudomonadati</taxon>
        <taxon>Thermodesulfobacteriota</taxon>
        <taxon>Desulfuromonadia</taxon>
        <taxon>Geobacterales</taxon>
        <taxon>Geobacteraceae</taxon>
        <taxon>Geobacter</taxon>
    </lineage>
</organism>
<dbReference type="InterPro" id="IPR003439">
    <property type="entry name" value="ABC_transporter-like_ATP-bd"/>
</dbReference>
<dbReference type="OrthoDB" id="5429817at2"/>
<dbReference type="STRING" id="345632.GPICK_12860"/>
<dbReference type="Pfam" id="PF00005">
    <property type="entry name" value="ABC_tran"/>
    <property type="match status" value="1"/>
</dbReference>
<keyword evidence="2" id="KW-0813">Transport</keyword>
<protein>
    <submittedName>
        <fullName evidence="6">Glutamine ABC transporter ATP-binding protein</fullName>
    </submittedName>
</protein>
<keyword evidence="7" id="KW-1185">Reference proteome</keyword>
<dbReference type="Gene3D" id="3.40.50.300">
    <property type="entry name" value="P-loop containing nucleotide triphosphate hydrolases"/>
    <property type="match status" value="1"/>
</dbReference>
<dbReference type="InterPro" id="IPR017871">
    <property type="entry name" value="ABC_transporter-like_CS"/>
</dbReference>
<dbReference type="SMART" id="SM00382">
    <property type="entry name" value="AAA"/>
    <property type="match status" value="1"/>
</dbReference>
<dbReference type="Proteomes" id="UP000057609">
    <property type="component" value="Chromosome"/>
</dbReference>
<gene>
    <name evidence="6" type="primary">glnQ</name>
    <name evidence="6" type="ORF">GPICK_12860</name>
</gene>
<evidence type="ECO:0000259" key="5">
    <source>
        <dbReference type="PROSITE" id="PS50893"/>
    </source>
</evidence>
<evidence type="ECO:0000256" key="3">
    <source>
        <dbReference type="ARBA" id="ARBA00022741"/>
    </source>
</evidence>
<dbReference type="GO" id="GO:0016887">
    <property type="term" value="F:ATP hydrolysis activity"/>
    <property type="evidence" value="ECO:0007669"/>
    <property type="project" value="InterPro"/>
</dbReference>
<keyword evidence="4 6" id="KW-0067">ATP-binding</keyword>
<dbReference type="PANTHER" id="PTHR43166:SF4">
    <property type="entry name" value="PHOSPHONATES IMPORT ATP-BINDING PROTEIN PHNC"/>
    <property type="match status" value="1"/>
</dbReference>
<dbReference type="PROSITE" id="PS50893">
    <property type="entry name" value="ABC_TRANSPORTER_2"/>
    <property type="match status" value="1"/>
</dbReference>
<dbReference type="SUPFAM" id="SSF52540">
    <property type="entry name" value="P-loop containing nucleoside triphosphate hydrolases"/>
    <property type="match status" value="1"/>
</dbReference>
<accession>A0A0B5BJ86</accession>
<name>A0A0B5BJ86_9BACT</name>
<sequence length="243" mass="26179">MRLRLSGITKRFGGHAALDALSLEPVDFKALAVIGPSGGGKTTLLRVIGGLITPDEGELEIDGERIAFAEESLLAHRRRIGTVFQAYNLFPHLSAIDNITLPLVKVHGFAPEAARAEAGALLARFHLAPHGEKKPAQLSGGQQQRVALARAIAIRPRFLLLDEPTSALDPEMTAEVLDLIGELRTEGRDLIMATHHMGFARSVADQCIFVCDGGIAEAGPAAELFAHPRSETLRNFLAKVLKY</sequence>
<comment type="similarity">
    <text evidence="1">Belongs to the ABC transporter superfamily.</text>
</comment>
<evidence type="ECO:0000256" key="2">
    <source>
        <dbReference type="ARBA" id="ARBA00022448"/>
    </source>
</evidence>
<dbReference type="EMBL" id="CP009788">
    <property type="protein sequence ID" value="AJE04126.1"/>
    <property type="molecule type" value="Genomic_DNA"/>
</dbReference>